<accession>A0ABY4B4N5</accession>
<organism evidence="2 3">
    <name type="scientific">Hymenobacter monticola</name>
    <dbReference type="NCBI Taxonomy" id="1705399"/>
    <lineage>
        <taxon>Bacteria</taxon>
        <taxon>Pseudomonadati</taxon>
        <taxon>Bacteroidota</taxon>
        <taxon>Cytophagia</taxon>
        <taxon>Cytophagales</taxon>
        <taxon>Hymenobacteraceae</taxon>
        <taxon>Hymenobacter</taxon>
    </lineage>
</organism>
<evidence type="ECO:0000313" key="2">
    <source>
        <dbReference type="EMBL" id="UOE33764.1"/>
    </source>
</evidence>
<dbReference type="RefSeq" id="WP_243513944.1">
    <property type="nucleotide sequence ID" value="NZ_CP094534.1"/>
</dbReference>
<dbReference type="EMBL" id="CP094534">
    <property type="protein sequence ID" value="UOE33764.1"/>
    <property type="molecule type" value="Genomic_DNA"/>
</dbReference>
<reference evidence="2 3" key="1">
    <citation type="submission" date="2022-03" db="EMBL/GenBank/DDBJ databases">
        <title>Hymenobactersp. isolated from the air.</title>
        <authorList>
            <person name="Won M."/>
            <person name="Kwon S.-W."/>
        </authorList>
    </citation>
    <scope>NUCLEOTIDE SEQUENCE [LARGE SCALE GENOMIC DNA]</scope>
    <source>
        <strain evidence="2 3">KACC 22596</strain>
    </source>
</reference>
<evidence type="ECO:0000313" key="3">
    <source>
        <dbReference type="Proteomes" id="UP000831390"/>
    </source>
</evidence>
<protein>
    <submittedName>
        <fullName evidence="2">Uncharacterized protein</fullName>
    </submittedName>
</protein>
<keyword evidence="1" id="KW-1133">Transmembrane helix</keyword>
<gene>
    <name evidence="2" type="ORF">MTP16_21915</name>
</gene>
<sequence>MTKESIVAWVAKNKNALFLMACVILGQIFFHFTSDSRSARIVDAYIARRLAGRVDTIPSYSRGFPRVILSTGDNELIRLPYAGQKYLQANDSLVKESGTRVVTVYRQFPAYTEVSVFGGDRDSTDEEGLAERYRIKKP</sequence>
<keyword evidence="3" id="KW-1185">Reference proteome</keyword>
<keyword evidence="1" id="KW-0472">Membrane</keyword>
<proteinExistence type="predicted"/>
<keyword evidence="1" id="KW-0812">Transmembrane</keyword>
<evidence type="ECO:0000256" key="1">
    <source>
        <dbReference type="SAM" id="Phobius"/>
    </source>
</evidence>
<feature type="transmembrane region" description="Helical" evidence="1">
    <location>
        <begin position="15"/>
        <end position="32"/>
    </location>
</feature>
<name>A0ABY4B4N5_9BACT</name>
<dbReference type="Proteomes" id="UP000831390">
    <property type="component" value="Chromosome"/>
</dbReference>